<protein>
    <recommendedName>
        <fullName evidence="3">F-BAR domain-containing protein</fullName>
    </recommendedName>
</protein>
<proteinExistence type="predicted"/>
<accession>A0AAD6AB94</accession>
<organism evidence="4 5">
    <name type="scientific">Pogonophryne albipinna</name>
    <dbReference type="NCBI Taxonomy" id="1090488"/>
    <lineage>
        <taxon>Eukaryota</taxon>
        <taxon>Metazoa</taxon>
        <taxon>Chordata</taxon>
        <taxon>Craniata</taxon>
        <taxon>Vertebrata</taxon>
        <taxon>Euteleostomi</taxon>
        <taxon>Actinopterygii</taxon>
        <taxon>Neopterygii</taxon>
        <taxon>Teleostei</taxon>
        <taxon>Neoteleostei</taxon>
        <taxon>Acanthomorphata</taxon>
        <taxon>Eupercaria</taxon>
        <taxon>Perciformes</taxon>
        <taxon>Notothenioidei</taxon>
        <taxon>Pogonophryne</taxon>
    </lineage>
</organism>
<gene>
    <name evidence="4" type="ORF">JOQ06_003347</name>
</gene>
<dbReference type="InterPro" id="IPR001060">
    <property type="entry name" value="FCH_dom"/>
</dbReference>
<dbReference type="SMART" id="SM00055">
    <property type="entry name" value="FCH"/>
    <property type="match status" value="1"/>
</dbReference>
<name>A0AAD6AB94_9TELE</name>
<dbReference type="SUPFAM" id="SSF103657">
    <property type="entry name" value="BAR/IMD domain-like"/>
    <property type="match status" value="1"/>
</dbReference>
<feature type="coiled-coil region" evidence="2">
    <location>
        <begin position="86"/>
        <end position="113"/>
    </location>
</feature>
<evidence type="ECO:0000313" key="4">
    <source>
        <dbReference type="EMBL" id="KAJ4921667.1"/>
    </source>
</evidence>
<dbReference type="InterPro" id="IPR027267">
    <property type="entry name" value="AH/BAR_dom_sf"/>
</dbReference>
<evidence type="ECO:0000256" key="2">
    <source>
        <dbReference type="SAM" id="Coils"/>
    </source>
</evidence>
<evidence type="ECO:0000256" key="1">
    <source>
        <dbReference type="PROSITE-ProRule" id="PRU01077"/>
    </source>
</evidence>
<keyword evidence="5" id="KW-1185">Reference proteome</keyword>
<evidence type="ECO:0000313" key="5">
    <source>
        <dbReference type="Proteomes" id="UP001219934"/>
    </source>
</evidence>
<dbReference type="PROSITE" id="PS51741">
    <property type="entry name" value="F_BAR"/>
    <property type="match status" value="1"/>
</dbReference>
<dbReference type="EMBL" id="JAPTMU010000109">
    <property type="protein sequence ID" value="KAJ4921667.1"/>
    <property type="molecule type" value="Genomic_DNA"/>
</dbReference>
<feature type="non-terminal residue" evidence="4">
    <location>
        <position position="113"/>
    </location>
</feature>
<keyword evidence="1 2" id="KW-0175">Coiled coil</keyword>
<evidence type="ECO:0000259" key="3">
    <source>
        <dbReference type="PROSITE" id="PS51741"/>
    </source>
</evidence>
<comment type="caution">
    <text evidence="4">The sequence shown here is derived from an EMBL/GenBank/DDBJ whole genome shotgun (WGS) entry which is preliminary data.</text>
</comment>
<dbReference type="AlphaFoldDB" id="A0AAD6AB94"/>
<dbReference type="Pfam" id="PF00611">
    <property type="entry name" value="FCH"/>
    <property type="match status" value="1"/>
</dbReference>
<dbReference type="Gene3D" id="1.20.1270.60">
    <property type="entry name" value="Arfaptin homology (AH) domain/BAR domain"/>
    <property type="match status" value="1"/>
</dbReference>
<feature type="domain" description="F-BAR" evidence="3">
    <location>
        <begin position="1"/>
        <end position="113"/>
    </location>
</feature>
<reference evidence="4" key="1">
    <citation type="submission" date="2022-11" db="EMBL/GenBank/DDBJ databases">
        <title>Chromosome-level genome of Pogonophryne albipinna.</title>
        <authorList>
            <person name="Jo E."/>
        </authorList>
    </citation>
    <scope>NUCLEOTIDE SEQUENCE</scope>
    <source>
        <strain evidence="4">SGF0006</strain>
        <tissue evidence="4">Muscle</tissue>
    </source>
</reference>
<feature type="non-terminal residue" evidence="4">
    <location>
        <position position="1"/>
    </location>
</feature>
<sequence>GLLKLQDWELKLLDTVKRFMTQRVKSDKEYAALLLSMTQQTEKQEAADYVSTVNKSWGAVVRQTEALGRVLRSHADQLNSGPLHRLASLIRDKQQLKRSYQSLHCQLEATNTK</sequence>
<dbReference type="InterPro" id="IPR031160">
    <property type="entry name" value="F_BAR_dom"/>
</dbReference>
<dbReference type="Proteomes" id="UP001219934">
    <property type="component" value="Unassembled WGS sequence"/>
</dbReference>